<reference evidence="4" key="2">
    <citation type="submission" date="2020-09" db="EMBL/GenBank/DDBJ databases">
        <authorList>
            <person name="Sun Q."/>
            <person name="Ohkuma M."/>
        </authorList>
    </citation>
    <scope>NUCLEOTIDE SEQUENCE</scope>
    <source>
        <strain evidence="4">JCM 4654</strain>
    </source>
</reference>
<sequence>MEKAGTDMETDIEKGGSGAGRRGGQRSVTRRRGRRALRLVSTLVLVFAACGVAPHPRTTAVAGAPATAHIVLDGNSLTLEQMFAVLDAPTVSVHLAPQARERMRRNRAQALGALRSGQRVYGWNQALGPLKDRALTPDEQLRFQRNILLSNAAGVGPVFPPQVARLALVIRANQMARARMGVRPQLAERMLDLVNAGVTPEMPQIGSLGIGDLQPMAEAGLVALGEAAPARFKGEVAPASRLLPRAGLAPSFTLEQGEALPVISGSAVVAASFAYAVERAERLADLSEGGVALFMDATRAEKQALDARTHEERRIPGEIDVAARLRALVAGSGWMTDAGRRRLGETHDRVQDAVSVRAAPHILGALRETLGDERRILEREVNSSTSNPLVFPRPGGGDEFVTGGNYDADLMAHEIDRVNGNIADVGVLFEQLSARLMSPAWSYGLPANLAGGRVGLNSGMVQVQTVATALVPEMQVRAYPASVLSRPAKAGQEDHNTMAMASVRDLHDNLDRMDTVLAVQMLMSAQGIDLIRARMNGLPLGSGTTVIRREIRRHIPPLGDDRWMSPDLEEMIRLVKGHALLDTVHGAEPAALRSAA</sequence>
<dbReference type="Pfam" id="PF00221">
    <property type="entry name" value="Lyase_aromatic"/>
    <property type="match status" value="1"/>
</dbReference>
<keyword evidence="1" id="KW-0456">Lyase</keyword>
<comment type="caution">
    <text evidence="4">The sequence shown here is derived from an EMBL/GenBank/DDBJ whole genome shotgun (WGS) entry which is preliminary data.</text>
</comment>
<gene>
    <name evidence="4" type="primary">hutH</name>
    <name evidence="4" type="ORF">GCM10010508_49470</name>
</gene>
<evidence type="ECO:0000313" key="5">
    <source>
        <dbReference type="Proteomes" id="UP000608955"/>
    </source>
</evidence>
<feature type="compositionally biased region" description="Basic and acidic residues" evidence="2">
    <location>
        <begin position="1"/>
        <end position="14"/>
    </location>
</feature>
<dbReference type="InterPro" id="IPR001106">
    <property type="entry name" value="Aromatic_Lyase"/>
</dbReference>
<keyword evidence="3" id="KW-0812">Transmembrane</keyword>
<organism evidence="4 5">
    <name type="scientific">Streptomyces naganishii JCM 4654</name>
    <dbReference type="NCBI Taxonomy" id="1306179"/>
    <lineage>
        <taxon>Bacteria</taxon>
        <taxon>Bacillati</taxon>
        <taxon>Actinomycetota</taxon>
        <taxon>Actinomycetes</taxon>
        <taxon>Kitasatosporales</taxon>
        <taxon>Streptomycetaceae</taxon>
        <taxon>Streptomyces</taxon>
    </lineage>
</organism>
<evidence type="ECO:0000256" key="2">
    <source>
        <dbReference type="SAM" id="MobiDB-lite"/>
    </source>
</evidence>
<feature type="region of interest" description="Disordered" evidence="2">
    <location>
        <begin position="1"/>
        <end position="32"/>
    </location>
</feature>
<protein>
    <submittedName>
        <fullName evidence="4">Histidine ammonia-lyase</fullName>
    </submittedName>
</protein>
<dbReference type="GO" id="GO:0016841">
    <property type="term" value="F:ammonia-lyase activity"/>
    <property type="evidence" value="ECO:0007669"/>
    <property type="project" value="UniProtKB-ARBA"/>
</dbReference>
<dbReference type="InterPro" id="IPR024083">
    <property type="entry name" value="Fumarase/histidase_N"/>
</dbReference>
<proteinExistence type="predicted"/>
<dbReference type="SUPFAM" id="SSF48557">
    <property type="entry name" value="L-aspartase-like"/>
    <property type="match status" value="1"/>
</dbReference>
<evidence type="ECO:0000256" key="1">
    <source>
        <dbReference type="ARBA" id="ARBA00023239"/>
    </source>
</evidence>
<feature type="transmembrane region" description="Helical" evidence="3">
    <location>
        <begin position="36"/>
        <end position="54"/>
    </location>
</feature>
<dbReference type="Gene3D" id="1.20.200.10">
    <property type="entry name" value="Fumarase/aspartase (Central domain)"/>
    <property type="match status" value="1"/>
</dbReference>
<keyword evidence="3" id="KW-0472">Membrane</keyword>
<dbReference type="Proteomes" id="UP000608955">
    <property type="component" value="Unassembled WGS sequence"/>
</dbReference>
<keyword evidence="5" id="KW-1185">Reference proteome</keyword>
<reference evidence="4" key="1">
    <citation type="journal article" date="2014" name="Int. J. Syst. Evol. Microbiol.">
        <title>Complete genome sequence of Corynebacterium casei LMG S-19264T (=DSM 44701T), isolated from a smear-ripened cheese.</title>
        <authorList>
            <consortium name="US DOE Joint Genome Institute (JGI-PGF)"/>
            <person name="Walter F."/>
            <person name="Albersmeier A."/>
            <person name="Kalinowski J."/>
            <person name="Ruckert C."/>
        </authorList>
    </citation>
    <scope>NUCLEOTIDE SEQUENCE</scope>
    <source>
        <strain evidence="4">JCM 4654</strain>
    </source>
</reference>
<keyword evidence="3" id="KW-1133">Transmembrane helix</keyword>
<evidence type="ECO:0000313" key="4">
    <source>
        <dbReference type="EMBL" id="GHD93307.1"/>
    </source>
</evidence>
<dbReference type="Gene3D" id="1.10.275.10">
    <property type="entry name" value="Fumarase/aspartase (N-terminal domain)"/>
    <property type="match status" value="1"/>
</dbReference>
<evidence type="ECO:0000256" key="3">
    <source>
        <dbReference type="SAM" id="Phobius"/>
    </source>
</evidence>
<dbReference type="EMBL" id="BMVF01000014">
    <property type="protein sequence ID" value="GHD93307.1"/>
    <property type="molecule type" value="Genomic_DNA"/>
</dbReference>
<dbReference type="InterPro" id="IPR008948">
    <property type="entry name" value="L-Aspartase-like"/>
</dbReference>
<accession>A0A918Y8W9</accession>
<name>A0A918Y8W9_9ACTN</name>
<dbReference type="PANTHER" id="PTHR10362">
    <property type="entry name" value="HISTIDINE AMMONIA-LYASE"/>
    <property type="match status" value="1"/>
</dbReference>
<dbReference type="CDD" id="cd00332">
    <property type="entry name" value="PAL-HAL"/>
    <property type="match status" value="1"/>
</dbReference>
<dbReference type="AlphaFoldDB" id="A0A918Y8W9"/>